<evidence type="ECO:0000313" key="1">
    <source>
        <dbReference type="EMBL" id="GLX87359.1"/>
    </source>
</evidence>
<accession>A0ABQ6HHB7</accession>
<dbReference type="PANTHER" id="PTHR37031">
    <property type="entry name" value="METALLOPHOSPHATASE BINDING DOMAIN PROTEIN"/>
    <property type="match status" value="1"/>
</dbReference>
<dbReference type="EMBL" id="BSSV01000011">
    <property type="protein sequence ID" value="GLX87359.1"/>
    <property type="molecule type" value="Genomic_DNA"/>
</dbReference>
<sequence>MTLSKLLAGPIIRRCTQNQVNFWLVTDCQYQIVLQLSSEDGSFVLHQRLDSQHQTTIRIGERAFIQLITIPEQNIPQEVKLSYDMSFYLGEDKQFSLADIESLMYRGEKPSFVVKQKLNKVLHGSCRKPHYDSEDALLQVDQQIDSTLSTSLERPALLMMSGDQVYCDDVCGPMLNAIHQVIELLGLYEESWQVCQHTTEANHQEIDNSKQLFETPQGYYQRHLFLPHDKINHGFINKIFGASKQPIFTSVNAKNHLVTASEVFALYLLTWSPALWQSVDLDNVDRVPESFRTVYRAEQKVIERFVGGLDKVQRALAHIPTYMIFDDHDVTDDWNLTRAWEESAYQNPFSKRIIGNALLGYLLFQGWGNAPDKVKPLIDSLTEHFDNEIKAHDVLIDNLLDFDEWHYHLDTSPKMVVLDTRTRRWRSESFAGKPSGLMDWESLCEMQQELIHQPSVILVSAAPIYGVKLIETIQRVFTFFGKPLMVDAENWMAHSGTANVMLNIFRHYKTPPNFIILSGDVHYSFVYEVEHRFIKSQSSILQITCSGIKNEFPARPLSILAKLNTVLYATYSPLNWFTKRRRMKIRARKPSVKCDGRLVNQSGIGLLNIANDSQVGTQLLTAKGDVVDFPPRTDSERTE</sequence>
<name>A0ABQ6HHB7_9GAMM</name>
<protein>
    <recommendedName>
        <fullName evidence="3">Alkaline phosphatase family protein</fullName>
    </recommendedName>
</protein>
<dbReference type="Gene3D" id="3.60.21.70">
    <property type="entry name" value="PhoD-like phosphatase"/>
    <property type="match status" value="1"/>
</dbReference>
<reference evidence="1 2" key="1">
    <citation type="submission" date="2023-03" db="EMBL/GenBank/DDBJ databases">
        <title>Thalassotalea loyana LMG 22536T draft genome sequence.</title>
        <authorList>
            <person name="Sawabe T."/>
        </authorList>
    </citation>
    <scope>NUCLEOTIDE SEQUENCE [LARGE SCALE GENOMIC DNA]</scope>
    <source>
        <strain evidence="1 2">LMG 22536</strain>
    </source>
</reference>
<dbReference type="InterPro" id="IPR029052">
    <property type="entry name" value="Metallo-depent_PP-like"/>
</dbReference>
<dbReference type="InterPro" id="IPR038607">
    <property type="entry name" value="PhoD-like_sf"/>
</dbReference>
<dbReference type="Proteomes" id="UP001157134">
    <property type="component" value="Unassembled WGS sequence"/>
</dbReference>
<comment type="caution">
    <text evidence="1">The sequence shown here is derived from an EMBL/GenBank/DDBJ whole genome shotgun (WGS) entry which is preliminary data.</text>
</comment>
<organism evidence="1 2">
    <name type="scientific">Thalassotalea loyana</name>
    <dbReference type="NCBI Taxonomy" id="280483"/>
    <lineage>
        <taxon>Bacteria</taxon>
        <taxon>Pseudomonadati</taxon>
        <taxon>Pseudomonadota</taxon>
        <taxon>Gammaproteobacteria</taxon>
        <taxon>Alteromonadales</taxon>
        <taxon>Colwelliaceae</taxon>
        <taxon>Thalassotalea</taxon>
    </lineage>
</organism>
<gene>
    <name evidence="1" type="ORF">tloyanaT_36120</name>
</gene>
<dbReference type="RefSeq" id="WP_284301363.1">
    <property type="nucleotide sequence ID" value="NZ_BSSV01000011.1"/>
</dbReference>
<evidence type="ECO:0000313" key="2">
    <source>
        <dbReference type="Proteomes" id="UP001157134"/>
    </source>
</evidence>
<proteinExistence type="predicted"/>
<keyword evidence="2" id="KW-1185">Reference proteome</keyword>
<dbReference type="CDD" id="cd07389">
    <property type="entry name" value="MPP_PhoD"/>
    <property type="match status" value="1"/>
</dbReference>
<dbReference type="SUPFAM" id="SSF56300">
    <property type="entry name" value="Metallo-dependent phosphatases"/>
    <property type="match status" value="1"/>
</dbReference>
<evidence type="ECO:0008006" key="3">
    <source>
        <dbReference type="Google" id="ProtNLM"/>
    </source>
</evidence>
<dbReference type="InterPro" id="IPR018946">
    <property type="entry name" value="PhoD-like_MPP"/>
</dbReference>
<dbReference type="PANTHER" id="PTHR37031:SF2">
    <property type="entry name" value="PHOD-LIKE PHOSPHATASE METALLOPHOSPHATASE DOMAIN-CONTAINING PROTEIN"/>
    <property type="match status" value="1"/>
</dbReference>